<dbReference type="Gene3D" id="1.10.600.10">
    <property type="entry name" value="Farnesyl Diphosphate Synthase"/>
    <property type="match status" value="1"/>
</dbReference>
<dbReference type="GO" id="GO:0004311">
    <property type="term" value="F:geranylgeranyl diphosphate synthase activity"/>
    <property type="evidence" value="ECO:0007669"/>
    <property type="project" value="TreeGrafter"/>
</dbReference>
<dbReference type="GO" id="GO:0005737">
    <property type="term" value="C:cytoplasm"/>
    <property type="evidence" value="ECO:0007669"/>
    <property type="project" value="UniProtKB-ARBA"/>
</dbReference>
<dbReference type="PROSITE" id="PS00723">
    <property type="entry name" value="POLYPRENYL_SYNTHASE_1"/>
    <property type="match status" value="1"/>
</dbReference>
<dbReference type="GO" id="GO:0046872">
    <property type="term" value="F:metal ion binding"/>
    <property type="evidence" value="ECO:0007669"/>
    <property type="project" value="UniProtKB-KW"/>
</dbReference>
<proteinExistence type="inferred from homology"/>
<name>A0A2G5EIS9_AQUCA</name>
<evidence type="ECO:0000256" key="7">
    <source>
        <dbReference type="ARBA" id="ARBA00023229"/>
    </source>
</evidence>
<dbReference type="SFLD" id="SFLDS00005">
    <property type="entry name" value="Isoprenoid_Synthase_Type_I"/>
    <property type="match status" value="1"/>
</dbReference>
<reference evidence="9 10" key="1">
    <citation type="submission" date="2017-09" db="EMBL/GenBank/DDBJ databases">
        <title>WGS assembly of Aquilegia coerulea Goldsmith.</title>
        <authorList>
            <person name="Hodges S."/>
            <person name="Kramer E."/>
            <person name="Nordborg M."/>
            <person name="Tomkins J."/>
            <person name="Borevitz J."/>
            <person name="Derieg N."/>
            <person name="Yan J."/>
            <person name="Mihaltcheva S."/>
            <person name="Hayes R.D."/>
            <person name="Rokhsar D."/>
        </authorList>
    </citation>
    <scope>NUCLEOTIDE SEQUENCE [LARGE SCALE GENOMIC DNA]</scope>
    <source>
        <strain evidence="10">cv. Goldsmith</strain>
    </source>
</reference>
<evidence type="ECO:0000256" key="6">
    <source>
        <dbReference type="ARBA" id="ARBA00022842"/>
    </source>
</evidence>
<dbReference type="InterPro" id="IPR053378">
    <property type="entry name" value="Prenyl_diphosphate_synthase"/>
</dbReference>
<dbReference type="PANTHER" id="PTHR43281">
    <property type="entry name" value="FARNESYL DIPHOSPHATE SYNTHASE"/>
    <property type="match status" value="1"/>
</dbReference>
<evidence type="ECO:0000256" key="1">
    <source>
        <dbReference type="ARBA" id="ARBA00001946"/>
    </source>
</evidence>
<keyword evidence="7" id="KW-0414">Isoprene biosynthesis</keyword>
<dbReference type="InterPro" id="IPR000092">
    <property type="entry name" value="Polyprenyl_synt"/>
</dbReference>
<dbReference type="STRING" id="218851.A0A2G5EIS9"/>
<evidence type="ECO:0000256" key="2">
    <source>
        <dbReference type="ARBA" id="ARBA00005128"/>
    </source>
</evidence>
<dbReference type="SUPFAM" id="SSF48576">
    <property type="entry name" value="Terpenoid synthases"/>
    <property type="match status" value="1"/>
</dbReference>
<accession>A0A2G5EIS9</accession>
<keyword evidence="5" id="KW-0479">Metal-binding</keyword>
<dbReference type="Pfam" id="PF00348">
    <property type="entry name" value="polyprenyl_synt"/>
    <property type="match status" value="1"/>
</dbReference>
<dbReference type="AlphaFoldDB" id="A0A2G5EIS9"/>
<evidence type="ECO:0008006" key="11">
    <source>
        <dbReference type="Google" id="ProtNLM"/>
    </source>
</evidence>
<evidence type="ECO:0000256" key="8">
    <source>
        <dbReference type="RuleBase" id="RU004466"/>
    </source>
</evidence>
<keyword evidence="6" id="KW-0460">Magnesium</keyword>
<dbReference type="OrthoDB" id="6921389at2759"/>
<evidence type="ECO:0000313" key="9">
    <source>
        <dbReference type="EMBL" id="PIA55630.1"/>
    </source>
</evidence>
<evidence type="ECO:0000313" key="10">
    <source>
        <dbReference type="Proteomes" id="UP000230069"/>
    </source>
</evidence>
<dbReference type="NCBIfam" id="NF045485">
    <property type="entry name" value="FPPsyn"/>
    <property type="match status" value="1"/>
</dbReference>
<protein>
    <recommendedName>
        <fullName evidence="11">Geranylgeranyl pyrophosphate synthase</fullName>
    </recommendedName>
</protein>
<sequence length="360" mass="39256">MYSQIRVLSVSNLFSTWLSNDSSFFLKNIALNQSLKKINSSTTQLNMSTCSMVNNGDISKSQKDFTFNFESYMYHKRNSVNQALDKAVSLKEPKIIHEAMRYSLLPGGKRVCPIVCIAACELLGGDEATAMPAACAAEMIHDASLIHDDLPCMDNDDLRRGKPTNHKVYGESIAVLAGDALVALAFEHIANATVGVSPDRIVRIVSELAKAIGSQGAVAGQVMDLLLTGSSDVQLEQLEYIHLHKTAILAEVSAVMGAIVGGGSDEEVEKLRTFARCTGLLFQVVDDILDITKSSEQLGKTAGKDLMTGKTTYPKLVGLEKSREIAEKLNREAKEQLSHFDPEKAAPLLSLADYILYRQK</sequence>
<comment type="cofactor">
    <cofactor evidence="1">
        <name>Mg(2+)</name>
        <dbReference type="ChEBI" id="CHEBI:18420"/>
    </cofactor>
</comment>
<gene>
    <name evidence="9" type="ORF">AQUCO_00700146v1</name>
</gene>
<evidence type="ECO:0000256" key="4">
    <source>
        <dbReference type="ARBA" id="ARBA00022679"/>
    </source>
</evidence>
<comment type="similarity">
    <text evidence="3 8">Belongs to the FPP/GGPP synthase family.</text>
</comment>
<dbReference type="InParanoid" id="A0A2G5EIS9"/>
<dbReference type="SFLD" id="SFLDG01017">
    <property type="entry name" value="Polyprenyl_Transferase_Like"/>
    <property type="match status" value="1"/>
</dbReference>
<evidence type="ECO:0000256" key="3">
    <source>
        <dbReference type="ARBA" id="ARBA00006706"/>
    </source>
</evidence>
<keyword evidence="10" id="KW-1185">Reference proteome</keyword>
<organism evidence="9 10">
    <name type="scientific">Aquilegia coerulea</name>
    <name type="common">Rocky mountain columbine</name>
    <dbReference type="NCBI Taxonomy" id="218851"/>
    <lineage>
        <taxon>Eukaryota</taxon>
        <taxon>Viridiplantae</taxon>
        <taxon>Streptophyta</taxon>
        <taxon>Embryophyta</taxon>
        <taxon>Tracheophyta</taxon>
        <taxon>Spermatophyta</taxon>
        <taxon>Magnoliopsida</taxon>
        <taxon>Ranunculales</taxon>
        <taxon>Ranunculaceae</taxon>
        <taxon>Thalictroideae</taxon>
        <taxon>Aquilegia</taxon>
    </lineage>
</organism>
<dbReference type="InterPro" id="IPR008949">
    <property type="entry name" value="Isoprenoid_synthase_dom_sf"/>
</dbReference>
<dbReference type="EMBL" id="KZ305024">
    <property type="protein sequence ID" value="PIA55630.1"/>
    <property type="molecule type" value="Genomic_DNA"/>
</dbReference>
<evidence type="ECO:0000256" key="5">
    <source>
        <dbReference type="ARBA" id="ARBA00022723"/>
    </source>
</evidence>
<dbReference type="PANTHER" id="PTHR43281:SF24">
    <property type="entry name" value="OS07G0580900 PROTEIN"/>
    <property type="match status" value="1"/>
</dbReference>
<dbReference type="GO" id="GO:0008299">
    <property type="term" value="P:isoprenoid biosynthetic process"/>
    <property type="evidence" value="ECO:0007669"/>
    <property type="project" value="UniProtKB-KW"/>
</dbReference>
<dbReference type="InterPro" id="IPR033749">
    <property type="entry name" value="Polyprenyl_synt_CS"/>
</dbReference>
<dbReference type="FunFam" id="1.10.600.10:FF:000001">
    <property type="entry name" value="Geranylgeranyl diphosphate synthase"/>
    <property type="match status" value="1"/>
</dbReference>
<comment type="pathway">
    <text evidence="2">Isoprenoid biosynthesis.</text>
</comment>
<keyword evidence="4 8" id="KW-0808">Transferase</keyword>
<dbReference type="CDD" id="cd00685">
    <property type="entry name" value="Trans_IPPS_HT"/>
    <property type="match status" value="1"/>
</dbReference>
<dbReference type="Proteomes" id="UP000230069">
    <property type="component" value="Unassembled WGS sequence"/>
</dbReference>